<dbReference type="InterPro" id="IPR018000">
    <property type="entry name" value="Neurotransmitter_ion_chnl_CS"/>
</dbReference>
<dbReference type="SUPFAM" id="SSF63712">
    <property type="entry name" value="Nicotinic receptor ligand binding domain-like"/>
    <property type="match status" value="1"/>
</dbReference>
<dbReference type="InterPro" id="IPR036719">
    <property type="entry name" value="Neuro-gated_channel_TM_sf"/>
</dbReference>
<feature type="region of interest" description="Disordered" evidence="19">
    <location>
        <begin position="730"/>
        <end position="782"/>
    </location>
</feature>
<dbReference type="InterPro" id="IPR036734">
    <property type="entry name" value="Neur_chan_lig-bd_sf"/>
</dbReference>
<dbReference type="GO" id="GO:0004888">
    <property type="term" value="F:transmembrane signaling receptor activity"/>
    <property type="evidence" value="ECO:0007669"/>
    <property type="project" value="InterPro"/>
</dbReference>
<sequence length="1362" mass="152906">MNINALRSDELFEELRFRNINASGMTVDQKRNLFRSRFALEGLNPAVINSYEPVLYDISVEFQLCSEKLIEHQSLVETFQKNPITKNYNRIYSRVSFLLCRLNRLKPDADLQSKHGEHISSCVNLIECIGNPYDNSQLFDDVEGNENHESQKNIQSHQQNHNQVSFNDAPIDSDNNQSSHITNVDASCRRNEDYNLIDLSDILNVDYMPGSLLILENPDENTFENNSVINNVSQHQGTFHDALNTMNYHRKMMNEYLCRSYVSEQILSEMRSSRIRRRLGNPVENINAKIGSPFAPLNVSYKNNLIDDEGSVNYQEWLKKSATLEDIYRHYDAQNRDALDQREGVEDNEEYDTQVAGYTYQQPNTQGLPSKFGQTGVGGNYPSYGYGGGHVQPSSVGSGGGGLYGFNSGGHSGYGGSVFGGGDHTLGDGTSGHSEHEYSSYHEHSPKHHGGHDKDKLSDLFDIALTALAFLSFGMFIVQVIICISMGTTTTTAMTVMPMSMAVDTAGIIRGDMSGGGTGGGTISTFEDTENINEKIHKGGSVVILGEDEEEEEDREDLGEGYIRIGRGAGTGDASNIKIERSSKGSKGTADEMDVEESASADADVRDHSRIRGKRAIPIISQPNNELLNELARRVLVSIEAALVAHQDGGNCLRRALCENNVYSRTVDTNQRYWIPVWSLGMSWLSGRLIPDIPKATSMLDTLKASILGLGRADCEFMYRCDLTKQREKRPDYASAEVTQNLSSEGKATSRVELTSVSNDASTATPVTPVTDNHPQRRSKADDYQIRTENHVTAQMILPIPNAMHVQTKRSEILTSTPYKHLRRRVAMPPIIAETLKAWLLSALVIHSAVAGNPDAKRLYDDLLSNYNKLVRPVVNTSDVLRVCIKLKLSQLIDVNLKNQIMTTNLWVEQTWYDYKLRWEPKEYGGVQMLHVPSDHIWRPDIVLYNNADGNYEVTLMTKATVYYNGLVVWQPPAVYKSSCAIDVEFFPYDVQTCVLKLGSWTYDGFKVDLRHMDEKAGSNVVDVGVDLSEFYKSVEWDILEVPAVRNEKFYTCCDEPYLDITFNITMRRKTLFYTVNIIIPCMGISFLTVVTFYLPSDSGEKVTLSISILISLHVFFLLVVEIIPPTSLVIPLLGKYLIFAMILVSISICVTVVVLNVHFRSPQTHKMAPWVKEYVSRRLLIRGREIQPYFYPYQTTADTDECTSKRFFARSPSKEELSPRLADGGPFSSRCQIHGSVTMPHSESEDLTVSADDTDAAIKSPILRNVAFSHSRCPPEIHKSCFCVRFIAEHTKMLEDSTKVKEDWKYVAMVLDRLFLWIFTLAVLVGTAGIILQAPTLYDDRVPIDKNVTDFSTSLVRYPPQ</sequence>
<dbReference type="InterPro" id="IPR038050">
    <property type="entry name" value="Neuro_actylchol_rec"/>
</dbReference>
<dbReference type="InterPro" id="IPR006202">
    <property type="entry name" value="Neur_chan_lig-bd"/>
</dbReference>
<dbReference type="PROSITE" id="PS00236">
    <property type="entry name" value="NEUROTR_ION_CHANNEL"/>
    <property type="match status" value="1"/>
</dbReference>
<dbReference type="SUPFAM" id="SSF90112">
    <property type="entry name" value="Neurotransmitter-gated ion-channel transmembrane pore"/>
    <property type="match status" value="1"/>
</dbReference>
<feature type="compositionally biased region" description="Polar residues" evidence="19">
    <location>
        <begin position="737"/>
        <end position="773"/>
    </location>
</feature>
<dbReference type="Proteomes" id="UP001353858">
    <property type="component" value="Unassembled WGS sequence"/>
</dbReference>
<evidence type="ECO:0000256" key="16">
    <source>
        <dbReference type="ARBA" id="ARBA00023303"/>
    </source>
</evidence>
<feature type="transmembrane region" description="Helical" evidence="18">
    <location>
        <begin position="1072"/>
        <end position="1095"/>
    </location>
</feature>
<dbReference type="FunFam" id="2.70.170.10:FF:000013">
    <property type="entry name" value="Acetylcholine receptor subunit alpha"/>
    <property type="match status" value="1"/>
</dbReference>
<keyword evidence="4" id="KW-1003">Cell membrane</keyword>
<feature type="compositionally biased region" description="Polar residues" evidence="19">
    <location>
        <begin position="152"/>
        <end position="166"/>
    </location>
</feature>
<feature type="transmembrane region" description="Helical" evidence="18">
    <location>
        <begin position="1107"/>
        <end position="1125"/>
    </location>
</feature>
<dbReference type="Gene3D" id="1.20.58.390">
    <property type="entry name" value="Neurotransmitter-gated ion-channel transmembrane domain"/>
    <property type="match status" value="2"/>
</dbReference>
<evidence type="ECO:0000256" key="5">
    <source>
        <dbReference type="ARBA" id="ARBA00022692"/>
    </source>
</evidence>
<dbReference type="CDD" id="cd19064">
    <property type="entry name" value="LGIC_TM_nAChR"/>
    <property type="match status" value="1"/>
</dbReference>
<dbReference type="FunFam" id="1.20.58.390:FF:000022">
    <property type="entry name" value="Nicotinic acetylcholine receptor subunit alpha4"/>
    <property type="match status" value="1"/>
</dbReference>
<evidence type="ECO:0000256" key="12">
    <source>
        <dbReference type="ARBA" id="ARBA00023170"/>
    </source>
</evidence>
<feature type="compositionally biased region" description="Basic and acidic residues" evidence="19">
    <location>
        <begin position="433"/>
        <end position="444"/>
    </location>
</feature>
<feature type="transmembrane region" description="Helical" evidence="18">
    <location>
        <begin position="1137"/>
        <end position="1158"/>
    </location>
</feature>
<keyword evidence="6" id="KW-0732">Signal</keyword>
<evidence type="ECO:0000256" key="15">
    <source>
        <dbReference type="ARBA" id="ARBA00023286"/>
    </source>
</evidence>
<evidence type="ECO:0000313" key="23">
    <source>
        <dbReference type="Proteomes" id="UP001353858"/>
    </source>
</evidence>
<feature type="domain" description="Neurotransmitter-gated ion-channel transmembrane" evidence="21">
    <location>
        <begin position="1078"/>
        <end position="1331"/>
    </location>
</feature>
<keyword evidence="12" id="KW-0675">Receptor</keyword>
<evidence type="ECO:0000313" key="22">
    <source>
        <dbReference type="EMBL" id="KAK4881234.1"/>
    </source>
</evidence>
<keyword evidence="13" id="KW-0325">Glycoprotein</keyword>
<evidence type="ECO:0000256" key="3">
    <source>
        <dbReference type="ARBA" id="ARBA00022448"/>
    </source>
</evidence>
<keyword evidence="16 18" id="KW-0407">Ion channel</keyword>
<comment type="function">
    <text evidence="1">After binding acetylcholine, the AChR responds by an extensive change in conformation that affects all subunits and leads to opening of an ion-conducting channel across the plasma membrane.</text>
</comment>
<dbReference type="GO" id="GO:0007271">
    <property type="term" value="P:synaptic transmission, cholinergic"/>
    <property type="evidence" value="ECO:0007669"/>
    <property type="project" value="UniProtKB-ARBA"/>
</dbReference>
<keyword evidence="14" id="KW-0628">Postsynaptic cell membrane</keyword>
<feature type="domain" description="Neurotransmitter-gated ion-channel ligand-binding" evidence="20">
    <location>
        <begin position="857"/>
        <end position="1071"/>
    </location>
</feature>
<evidence type="ECO:0000256" key="8">
    <source>
        <dbReference type="ARBA" id="ARBA00023018"/>
    </source>
</evidence>
<feature type="compositionally biased region" description="Polar residues" evidence="19">
    <location>
        <begin position="173"/>
        <end position="184"/>
    </location>
</feature>
<dbReference type="InterPro" id="IPR002394">
    <property type="entry name" value="Nicotinic_acetylcholine_rcpt"/>
</dbReference>
<dbReference type="GO" id="GO:0022848">
    <property type="term" value="F:acetylcholine-gated monoatomic cation-selective channel activity"/>
    <property type="evidence" value="ECO:0007669"/>
    <property type="project" value="InterPro"/>
</dbReference>
<evidence type="ECO:0000256" key="11">
    <source>
        <dbReference type="ARBA" id="ARBA00023157"/>
    </source>
</evidence>
<keyword evidence="3 18" id="KW-0813">Transport</keyword>
<dbReference type="PRINTS" id="PR00252">
    <property type="entry name" value="NRIONCHANNEL"/>
</dbReference>
<evidence type="ECO:0000256" key="9">
    <source>
        <dbReference type="ARBA" id="ARBA00023065"/>
    </source>
</evidence>
<dbReference type="Pfam" id="PF02932">
    <property type="entry name" value="Neur_chan_memb"/>
    <property type="match status" value="1"/>
</dbReference>
<dbReference type="EMBL" id="JARPUR010000002">
    <property type="protein sequence ID" value="KAK4881234.1"/>
    <property type="molecule type" value="Genomic_DNA"/>
</dbReference>
<organism evidence="22 23">
    <name type="scientific">Aquatica leii</name>
    <dbReference type="NCBI Taxonomy" id="1421715"/>
    <lineage>
        <taxon>Eukaryota</taxon>
        <taxon>Metazoa</taxon>
        <taxon>Ecdysozoa</taxon>
        <taxon>Arthropoda</taxon>
        <taxon>Hexapoda</taxon>
        <taxon>Insecta</taxon>
        <taxon>Pterygota</taxon>
        <taxon>Neoptera</taxon>
        <taxon>Endopterygota</taxon>
        <taxon>Coleoptera</taxon>
        <taxon>Polyphaga</taxon>
        <taxon>Elateriformia</taxon>
        <taxon>Elateroidea</taxon>
        <taxon>Lampyridae</taxon>
        <taxon>Luciolinae</taxon>
        <taxon>Aquatica</taxon>
    </lineage>
</organism>
<dbReference type="InterPro" id="IPR006029">
    <property type="entry name" value="Neurotrans-gated_channel_TM"/>
</dbReference>
<gene>
    <name evidence="22" type="ORF">RN001_004553</name>
</gene>
<evidence type="ECO:0000256" key="17">
    <source>
        <dbReference type="ARBA" id="ARBA00034104"/>
    </source>
</evidence>
<evidence type="ECO:0000256" key="10">
    <source>
        <dbReference type="ARBA" id="ARBA00023136"/>
    </source>
</evidence>
<keyword evidence="8" id="KW-0770">Synapse</keyword>
<evidence type="ECO:0000256" key="7">
    <source>
        <dbReference type="ARBA" id="ARBA00022989"/>
    </source>
</evidence>
<dbReference type="Gene3D" id="2.70.170.10">
    <property type="entry name" value="Neurotransmitter-gated ion-channel ligand-binding domain"/>
    <property type="match status" value="1"/>
</dbReference>
<evidence type="ECO:0000256" key="6">
    <source>
        <dbReference type="ARBA" id="ARBA00022729"/>
    </source>
</evidence>
<evidence type="ECO:0000256" key="19">
    <source>
        <dbReference type="SAM" id="MobiDB-lite"/>
    </source>
</evidence>
<dbReference type="InterPro" id="IPR006201">
    <property type="entry name" value="Neur_channel"/>
</dbReference>
<keyword evidence="15" id="KW-1071">Ligand-gated ion channel</keyword>
<feature type="region of interest" description="Disordered" evidence="19">
    <location>
        <begin position="139"/>
        <end position="184"/>
    </location>
</feature>
<dbReference type="CDD" id="cd19031">
    <property type="entry name" value="LGIC_ECD_nAChR_proto_alpha-like"/>
    <property type="match status" value="1"/>
</dbReference>
<feature type="region of interest" description="Disordered" evidence="19">
    <location>
        <begin position="574"/>
        <end position="607"/>
    </location>
</feature>
<feature type="region of interest" description="Disordered" evidence="19">
    <location>
        <begin position="425"/>
        <end position="453"/>
    </location>
</feature>
<evidence type="ECO:0000256" key="18">
    <source>
        <dbReference type="RuleBase" id="RU000687"/>
    </source>
</evidence>
<comment type="caution">
    <text evidence="22">The sequence shown here is derived from an EMBL/GenBank/DDBJ whole genome shotgun (WGS) entry which is preliminary data.</text>
</comment>
<evidence type="ECO:0000256" key="13">
    <source>
        <dbReference type="ARBA" id="ARBA00023180"/>
    </source>
</evidence>
<feature type="transmembrane region" description="Helical" evidence="18">
    <location>
        <begin position="1315"/>
        <end position="1335"/>
    </location>
</feature>
<evidence type="ECO:0000256" key="4">
    <source>
        <dbReference type="ARBA" id="ARBA00022475"/>
    </source>
</evidence>
<keyword evidence="5 18" id="KW-0812">Transmembrane</keyword>
<dbReference type="NCBIfam" id="TIGR00860">
    <property type="entry name" value="LIC"/>
    <property type="match status" value="1"/>
</dbReference>
<evidence type="ECO:0000259" key="21">
    <source>
        <dbReference type="Pfam" id="PF02932"/>
    </source>
</evidence>
<proteinExistence type="inferred from homology"/>
<dbReference type="GO" id="GO:0045211">
    <property type="term" value="C:postsynaptic membrane"/>
    <property type="evidence" value="ECO:0007669"/>
    <property type="project" value="UniProtKB-SubCell"/>
</dbReference>
<dbReference type="PANTHER" id="PTHR18945">
    <property type="entry name" value="NEUROTRANSMITTER GATED ION CHANNEL"/>
    <property type="match status" value="1"/>
</dbReference>
<name>A0AAN7SI33_9COLE</name>
<reference evidence="23" key="1">
    <citation type="submission" date="2023-01" db="EMBL/GenBank/DDBJ databases">
        <title>Key to firefly adult light organ development and bioluminescence: homeobox transcription factors regulate luciferase expression and transportation to peroxisome.</title>
        <authorList>
            <person name="Fu X."/>
        </authorList>
    </citation>
    <scope>NUCLEOTIDE SEQUENCE [LARGE SCALE GENOMIC DNA]</scope>
</reference>
<keyword evidence="23" id="KW-1185">Reference proteome</keyword>
<dbReference type="Pfam" id="PF02931">
    <property type="entry name" value="Neur_chan_LBD"/>
    <property type="match status" value="1"/>
</dbReference>
<evidence type="ECO:0000256" key="14">
    <source>
        <dbReference type="ARBA" id="ARBA00023257"/>
    </source>
</evidence>
<keyword evidence="11" id="KW-1015">Disulfide bond</keyword>
<evidence type="ECO:0000259" key="20">
    <source>
        <dbReference type="Pfam" id="PF02931"/>
    </source>
</evidence>
<keyword evidence="9 18" id="KW-0406">Ion transport</keyword>
<evidence type="ECO:0000256" key="1">
    <source>
        <dbReference type="ARBA" id="ARBA00003328"/>
    </source>
</evidence>
<keyword evidence="7 18" id="KW-1133">Transmembrane helix</keyword>
<keyword evidence="10 18" id="KW-0472">Membrane</keyword>
<dbReference type="PRINTS" id="PR00254">
    <property type="entry name" value="NICOTINICR"/>
</dbReference>
<accession>A0AAN7SI33</accession>
<dbReference type="FunFam" id="1.20.58.390:FF:000012">
    <property type="entry name" value="Acetylcholine receptor subunit alpha-like"/>
    <property type="match status" value="1"/>
</dbReference>
<evidence type="ECO:0000256" key="2">
    <source>
        <dbReference type="ARBA" id="ARBA00009237"/>
    </source>
</evidence>
<comment type="subcellular location">
    <subcellularLocation>
        <location evidence="17">Postsynaptic cell membrane</location>
        <topology evidence="17">Multi-pass membrane protein</topology>
    </subcellularLocation>
</comment>
<comment type="similarity">
    <text evidence="2">Belongs to the ligand-gated ion channel (TC 1.A.9) family. Acetylcholine receptor (TC 1.A.9.1) subfamily.</text>
</comment>
<protein>
    <submittedName>
        <fullName evidence="22">Uncharacterized protein</fullName>
    </submittedName>
</protein>